<dbReference type="AlphaFoldDB" id="A0A017T372"/>
<evidence type="ECO:0000256" key="5">
    <source>
        <dbReference type="ARBA" id="ARBA00022723"/>
    </source>
</evidence>
<feature type="domain" description="MTTase N-terminal" evidence="10">
    <location>
        <begin position="5"/>
        <end position="121"/>
    </location>
</feature>
<dbReference type="PROSITE" id="PS01278">
    <property type="entry name" value="MTTASE_RADICAL"/>
    <property type="match status" value="1"/>
</dbReference>
<keyword evidence="6 8" id="KW-0408">Iron</keyword>
<dbReference type="InterPro" id="IPR005839">
    <property type="entry name" value="Methylthiotransferase"/>
</dbReference>
<dbReference type="FunFam" id="3.80.30.20:FF:000001">
    <property type="entry name" value="tRNA-2-methylthio-N(6)-dimethylallyladenosine synthase 2"/>
    <property type="match status" value="1"/>
</dbReference>
<keyword evidence="4 8" id="KW-0949">S-adenosyl-L-methionine</keyword>
<keyword evidence="12" id="KW-0689">Ribosomal protein</keyword>
<dbReference type="GO" id="GO:0006400">
    <property type="term" value="P:tRNA modification"/>
    <property type="evidence" value="ECO:0007669"/>
    <property type="project" value="InterPro"/>
</dbReference>
<dbReference type="eggNOG" id="COG0621">
    <property type="taxonomic scope" value="Bacteria"/>
</dbReference>
<dbReference type="PANTHER" id="PTHR43837:SF1">
    <property type="entry name" value="RIBOSOMAL PROTEIN US12 METHYLTHIOTRANSFERASE RIMO"/>
    <property type="match status" value="1"/>
</dbReference>
<feature type="binding site" evidence="8">
    <location>
        <position position="50"/>
    </location>
    <ligand>
        <name>[4Fe-4S] cluster</name>
        <dbReference type="ChEBI" id="CHEBI:49883"/>
        <label>1</label>
    </ligand>
</feature>
<dbReference type="GO" id="GO:0005829">
    <property type="term" value="C:cytosol"/>
    <property type="evidence" value="ECO:0007669"/>
    <property type="project" value="TreeGrafter"/>
</dbReference>
<dbReference type="InterPro" id="IPR007197">
    <property type="entry name" value="rSAM"/>
</dbReference>
<dbReference type="InterPro" id="IPR038135">
    <property type="entry name" value="Methylthiotransferase_N_sf"/>
</dbReference>
<dbReference type="STRING" id="1192034.CAP_5305"/>
<feature type="domain" description="Radical SAM core" evidence="11">
    <location>
        <begin position="142"/>
        <end position="374"/>
    </location>
</feature>
<dbReference type="NCBIfam" id="TIGR01125">
    <property type="entry name" value="30S ribosomal protein S12 methylthiotransferase RimO"/>
    <property type="match status" value="1"/>
</dbReference>
<dbReference type="PROSITE" id="PS50926">
    <property type="entry name" value="TRAM"/>
    <property type="match status" value="1"/>
</dbReference>
<dbReference type="GO" id="GO:0051539">
    <property type="term" value="F:4 iron, 4 sulfur cluster binding"/>
    <property type="evidence" value="ECO:0007669"/>
    <property type="project" value="UniProtKB-UniRule"/>
</dbReference>
<dbReference type="InterPro" id="IPR012340">
    <property type="entry name" value="NA-bd_OB-fold"/>
</dbReference>
<evidence type="ECO:0000256" key="2">
    <source>
        <dbReference type="ARBA" id="ARBA00022490"/>
    </source>
</evidence>
<dbReference type="SUPFAM" id="SSF102114">
    <property type="entry name" value="Radical SAM enzymes"/>
    <property type="match status" value="1"/>
</dbReference>
<dbReference type="CDD" id="cd01335">
    <property type="entry name" value="Radical_SAM"/>
    <property type="match status" value="1"/>
</dbReference>
<dbReference type="NCBIfam" id="TIGR00089">
    <property type="entry name" value="MiaB/RimO family radical SAM methylthiotransferase"/>
    <property type="match status" value="1"/>
</dbReference>
<comment type="catalytic activity">
    <reaction evidence="8">
        <text>L-aspartate(89)-[ribosomal protein uS12]-hydrogen + (sulfur carrier)-SH + AH2 + 2 S-adenosyl-L-methionine = 3-methylsulfanyl-L-aspartate(89)-[ribosomal protein uS12]-hydrogen + (sulfur carrier)-H + 5'-deoxyadenosine + L-methionine + A + S-adenosyl-L-homocysteine + 2 H(+)</text>
        <dbReference type="Rhea" id="RHEA:37087"/>
        <dbReference type="Rhea" id="RHEA-COMP:10460"/>
        <dbReference type="Rhea" id="RHEA-COMP:10461"/>
        <dbReference type="Rhea" id="RHEA-COMP:14737"/>
        <dbReference type="Rhea" id="RHEA-COMP:14739"/>
        <dbReference type="ChEBI" id="CHEBI:13193"/>
        <dbReference type="ChEBI" id="CHEBI:15378"/>
        <dbReference type="ChEBI" id="CHEBI:17319"/>
        <dbReference type="ChEBI" id="CHEBI:17499"/>
        <dbReference type="ChEBI" id="CHEBI:29917"/>
        <dbReference type="ChEBI" id="CHEBI:29961"/>
        <dbReference type="ChEBI" id="CHEBI:57844"/>
        <dbReference type="ChEBI" id="CHEBI:57856"/>
        <dbReference type="ChEBI" id="CHEBI:59789"/>
        <dbReference type="ChEBI" id="CHEBI:64428"/>
        <dbReference type="ChEBI" id="CHEBI:73599"/>
        <dbReference type="EC" id="2.8.4.4"/>
    </reaction>
</comment>
<name>A0A017T372_9BACT</name>
<dbReference type="PANTHER" id="PTHR43837">
    <property type="entry name" value="RIBOSOMAL PROTEIN S12 METHYLTHIOTRANSFERASE RIMO"/>
    <property type="match status" value="1"/>
</dbReference>
<comment type="function">
    <text evidence="8">Catalyzes the methylthiolation of an aspartic acid residue of ribosomal protein uS12.</text>
</comment>
<feature type="binding site" evidence="8">
    <location>
        <position position="14"/>
    </location>
    <ligand>
        <name>[4Fe-4S] cluster</name>
        <dbReference type="ChEBI" id="CHEBI:49883"/>
        <label>1</label>
    </ligand>
</feature>
<organism evidence="12 13">
    <name type="scientific">Chondromyces apiculatus DSM 436</name>
    <dbReference type="NCBI Taxonomy" id="1192034"/>
    <lineage>
        <taxon>Bacteria</taxon>
        <taxon>Pseudomonadati</taxon>
        <taxon>Myxococcota</taxon>
        <taxon>Polyangia</taxon>
        <taxon>Polyangiales</taxon>
        <taxon>Polyangiaceae</taxon>
        <taxon>Chondromyces</taxon>
    </lineage>
</organism>
<dbReference type="InterPro" id="IPR002792">
    <property type="entry name" value="TRAM_dom"/>
</dbReference>
<dbReference type="Pfam" id="PF04055">
    <property type="entry name" value="Radical_SAM"/>
    <property type="match status" value="1"/>
</dbReference>
<dbReference type="InterPro" id="IPR020612">
    <property type="entry name" value="Methylthiotransferase_CS"/>
</dbReference>
<keyword evidence="7 8" id="KW-0411">Iron-sulfur</keyword>
<dbReference type="Pfam" id="PF18693">
    <property type="entry name" value="TRAM_2"/>
    <property type="match status" value="1"/>
</dbReference>
<dbReference type="Proteomes" id="UP000019678">
    <property type="component" value="Unassembled WGS sequence"/>
</dbReference>
<reference evidence="12 13" key="1">
    <citation type="submission" date="2013-05" db="EMBL/GenBank/DDBJ databases">
        <title>Genome assembly of Chondromyces apiculatus DSM 436.</title>
        <authorList>
            <person name="Sharma G."/>
            <person name="Khatri I."/>
            <person name="Kaur C."/>
            <person name="Mayilraj S."/>
            <person name="Subramanian S."/>
        </authorList>
    </citation>
    <scope>NUCLEOTIDE SEQUENCE [LARGE SCALE GENOMIC DNA]</scope>
    <source>
        <strain evidence="12 13">DSM 436</strain>
    </source>
</reference>
<dbReference type="GO" id="GO:0035599">
    <property type="term" value="F:aspartic acid methylthiotransferase activity"/>
    <property type="evidence" value="ECO:0007669"/>
    <property type="project" value="TreeGrafter"/>
</dbReference>
<dbReference type="InterPro" id="IPR058240">
    <property type="entry name" value="rSAM_sf"/>
</dbReference>
<sequence>MTASHTVHFISLGCPKNRVDSEVMLGVARKAGYEHVGAPEEAEVIVINTCGFIGEAKKESIDTILEMAQHKEGGRCQRLVVAGCLSQRHPDELAAEIPEVDHFLGSSDMLRLGDILAGGAERMLVGNPAEWVVKSSDPRTLSTPGGSAYVKIAEGCNRTCSFCVIPDMRGKQRSRLEADVVREVEQLAAAGVREVNLISQDTVAWGRDLPSADRTSLARLVERVADVPGIRWVRVFYLYPETLDDDLIEVIAHHPRVVRYVDMPLQHAADAMLRRMRRGHGGDRLRRVVSKLRDRIPDLTFRTAFIVGHPGETEEEFEELCEFIRWAEFERVGVFRYSPEDGSRSASMEGAVPDRIAERRHRKLMTLQRKISHKKSTGLIGRELEVLVEGQSDEHEYVLMGRHAGQAPDIDGQVYLSGGEARPGEMRRVLVTQASHYDLVGELLGDGEPARPMPAPARGRVSLRVVQTDGRTSQSS</sequence>
<dbReference type="SFLD" id="SFLDF00274">
    <property type="entry name" value="ribosomal_protein_S12_methylth"/>
    <property type="match status" value="1"/>
</dbReference>
<feature type="binding site" evidence="8">
    <location>
        <position position="84"/>
    </location>
    <ligand>
        <name>[4Fe-4S] cluster</name>
        <dbReference type="ChEBI" id="CHEBI:49883"/>
        <label>1</label>
    </ligand>
</feature>
<dbReference type="SMART" id="SM00729">
    <property type="entry name" value="Elp3"/>
    <property type="match status" value="1"/>
</dbReference>
<protein>
    <recommendedName>
        <fullName evidence="8">Ribosomal protein uS12 methylthiotransferase RimO</fullName>
        <shortName evidence="8">uS12 MTTase</shortName>
        <shortName evidence="8">uS12 methylthiotransferase</shortName>
        <ecNumber evidence="8">2.8.4.4</ecNumber>
    </recommendedName>
    <alternativeName>
        <fullName evidence="8">Ribosomal protein uS12 (aspartate-C(3))-methylthiotransferase</fullName>
    </alternativeName>
    <alternativeName>
        <fullName evidence="8">Ribosome maturation factor RimO</fullName>
    </alternativeName>
</protein>
<dbReference type="EMBL" id="ASRX01000043">
    <property type="protein sequence ID" value="EYF03694.1"/>
    <property type="molecule type" value="Genomic_DNA"/>
</dbReference>
<dbReference type="InterPro" id="IPR023404">
    <property type="entry name" value="rSAM_horseshoe"/>
</dbReference>
<evidence type="ECO:0000256" key="1">
    <source>
        <dbReference type="ARBA" id="ARBA00022485"/>
    </source>
</evidence>
<dbReference type="InterPro" id="IPR005840">
    <property type="entry name" value="Ribosomal_uS12_MeSTrfase_RimO"/>
</dbReference>
<evidence type="ECO:0000259" key="11">
    <source>
        <dbReference type="PROSITE" id="PS51918"/>
    </source>
</evidence>
<dbReference type="SFLD" id="SFLDG01082">
    <property type="entry name" value="B12-binding_domain_containing"/>
    <property type="match status" value="1"/>
</dbReference>
<gene>
    <name evidence="8" type="primary">rimO</name>
    <name evidence="12" type="ORF">CAP_5305</name>
</gene>
<comment type="subcellular location">
    <subcellularLocation>
        <location evidence="8">Cytoplasm</location>
    </subcellularLocation>
</comment>
<comment type="similarity">
    <text evidence="8">Belongs to the methylthiotransferase family. RimO subfamily.</text>
</comment>
<evidence type="ECO:0000256" key="3">
    <source>
        <dbReference type="ARBA" id="ARBA00022679"/>
    </source>
</evidence>
<dbReference type="EC" id="2.8.4.4" evidence="8"/>
<dbReference type="Gene3D" id="2.40.50.140">
    <property type="entry name" value="Nucleic acid-binding proteins"/>
    <property type="match status" value="1"/>
</dbReference>
<accession>A0A017T372</accession>
<evidence type="ECO:0000256" key="8">
    <source>
        <dbReference type="HAMAP-Rule" id="MF_01865"/>
    </source>
</evidence>
<dbReference type="Pfam" id="PF00919">
    <property type="entry name" value="UPF0004"/>
    <property type="match status" value="1"/>
</dbReference>
<evidence type="ECO:0000256" key="4">
    <source>
        <dbReference type="ARBA" id="ARBA00022691"/>
    </source>
</evidence>
<dbReference type="RefSeq" id="WP_044245546.1">
    <property type="nucleotide sequence ID" value="NZ_ASRX01000043.1"/>
</dbReference>
<evidence type="ECO:0000256" key="7">
    <source>
        <dbReference type="ARBA" id="ARBA00023014"/>
    </source>
</evidence>
<dbReference type="SFLD" id="SFLDG01061">
    <property type="entry name" value="methylthiotransferase"/>
    <property type="match status" value="1"/>
</dbReference>
<evidence type="ECO:0000259" key="10">
    <source>
        <dbReference type="PROSITE" id="PS51449"/>
    </source>
</evidence>
<evidence type="ECO:0000256" key="6">
    <source>
        <dbReference type="ARBA" id="ARBA00023004"/>
    </source>
</evidence>
<evidence type="ECO:0000259" key="9">
    <source>
        <dbReference type="PROSITE" id="PS50926"/>
    </source>
</evidence>
<comment type="caution">
    <text evidence="12">The sequence shown here is derived from an EMBL/GenBank/DDBJ whole genome shotgun (WGS) entry which is preliminary data.</text>
</comment>
<comment type="cofactor">
    <cofactor evidence="8">
        <name>[4Fe-4S] cluster</name>
        <dbReference type="ChEBI" id="CHEBI:49883"/>
    </cofactor>
    <text evidence="8">Binds 2 [4Fe-4S] clusters. One cluster is coordinated with 3 cysteines and an exchangeable S-adenosyl-L-methionine.</text>
</comment>
<dbReference type="HAMAP" id="MF_01865">
    <property type="entry name" value="MTTase_RimO"/>
    <property type="match status" value="1"/>
</dbReference>
<evidence type="ECO:0000313" key="13">
    <source>
        <dbReference type="Proteomes" id="UP000019678"/>
    </source>
</evidence>
<dbReference type="OrthoDB" id="9805215at2"/>
<proteinExistence type="inferred from homology"/>
<dbReference type="Gene3D" id="3.80.30.20">
    <property type="entry name" value="tm_1862 like domain"/>
    <property type="match status" value="1"/>
</dbReference>
<dbReference type="SFLD" id="SFLDS00029">
    <property type="entry name" value="Radical_SAM"/>
    <property type="match status" value="1"/>
</dbReference>
<keyword evidence="13" id="KW-1185">Reference proteome</keyword>
<dbReference type="Gene3D" id="3.40.50.12160">
    <property type="entry name" value="Methylthiotransferase, N-terminal domain"/>
    <property type="match status" value="1"/>
</dbReference>
<feature type="binding site" evidence="8">
    <location>
        <position position="156"/>
    </location>
    <ligand>
        <name>[4Fe-4S] cluster</name>
        <dbReference type="ChEBI" id="CHEBI:49883"/>
        <label>2</label>
        <note>4Fe-4S-S-AdoMet</note>
    </ligand>
</feature>
<keyword evidence="12" id="KW-0687">Ribonucleoprotein</keyword>
<dbReference type="GO" id="GO:0005840">
    <property type="term" value="C:ribosome"/>
    <property type="evidence" value="ECO:0007669"/>
    <property type="project" value="UniProtKB-KW"/>
</dbReference>
<feature type="domain" description="TRAM" evidence="9">
    <location>
        <begin position="377"/>
        <end position="445"/>
    </location>
</feature>
<feature type="binding site" evidence="8">
    <location>
        <position position="163"/>
    </location>
    <ligand>
        <name>[4Fe-4S] cluster</name>
        <dbReference type="ChEBI" id="CHEBI:49883"/>
        <label>2</label>
        <note>4Fe-4S-S-AdoMet</note>
    </ligand>
</feature>
<keyword evidence="5 8" id="KW-0479">Metal-binding</keyword>
<dbReference type="GO" id="GO:0046872">
    <property type="term" value="F:metal ion binding"/>
    <property type="evidence" value="ECO:0007669"/>
    <property type="project" value="UniProtKB-KW"/>
</dbReference>
<keyword evidence="3 8" id="KW-0808">Transferase</keyword>
<dbReference type="PROSITE" id="PS51449">
    <property type="entry name" value="MTTASE_N"/>
    <property type="match status" value="1"/>
</dbReference>
<evidence type="ECO:0000313" key="12">
    <source>
        <dbReference type="EMBL" id="EYF03694.1"/>
    </source>
</evidence>
<dbReference type="GO" id="GO:0103039">
    <property type="term" value="F:protein methylthiotransferase activity"/>
    <property type="evidence" value="ECO:0007669"/>
    <property type="project" value="UniProtKB-EC"/>
</dbReference>
<keyword evidence="2 8" id="KW-0963">Cytoplasm</keyword>
<dbReference type="PROSITE" id="PS51918">
    <property type="entry name" value="RADICAL_SAM"/>
    <property type="match status" value="1"/>
</dbReference>
<dbReference type="InterPro" id="IPR013848">
    <property type="entry name" value="Methylthiotransferase_N"/>
</dbReference>
<keyword evidence="1 8" id="KW-0004">4Fe-4S</keyword>
<feature type="binding site" evidence="8">
    <location>
        <position position="160"/>
    </location>
    <ligand>
        <name>[4Fe-4S] cluster</name>
        <dbReference type="ChEBI" id="CHEBI:49883"/>
        <label>2</label>
        <note>4Fe-4S-S-AdoMet</note>
    </ligand>
</feature>
<dbReference type="InterPro" id="IPR006638">
    <property type="entry name" value="Elp3/MiaA/NifB-like_rSAM"/>
</dbReference>